<sequence>MHANQAGAFRKRPWTLLVSGDLEPSAEVLDEVATIFELNPSIPGVELRGEGKWCTIVRDYPSGHTNGIDDALQVIFAEQPEIAEVHLYGNEARPAHVATHDAPFWHRDGKAIADINAQMQAGKISPAEAIDMLKALFESDRA</sequence>
<name>A0A4R3YNP3_9GAMM</name>
<comment type="caution">
    <text evidence="1">The sequence shown here is derived from an EMBL/GenBank/DDBJ whole genome shotgun (WGS) entry which is preliminary data.</text>
</comment>
<organism evidence="1 2">
    <name type="scientific">Luteibacter rhizovicinus</name>
    <dbReference type="NCBI Taxonomy" id="242606"/>
    <lineage>
        <taxon>Bacteria</taxon>
        <taxon>Pseudomonadati</taxon>
        <taxon>Pseudomonadota</taxon>
        <taxon>Gammaproteobacteria</taxon>
        <taxon>Lysobacterales</taxon>
        <taxon>Rhodanobacteraceae</taxon>
        <taxon>Luteibacter</taxon>
    </lineage>
</organism>
<dbReference type="AlphaFoldDB" id="A0A4R3YNP3"/>
<reference evidence="1 2" key="1">
    <citation type="submission" date="2019-03" db="EMBL/GenBank/DDBJ databases">
        <title>Above-ground endophytic microbial communities from plants in different locations in the United States.</title>
        <authorList>
            <person name="Frank C."/>
        </authorList>
    </citation>
    <scope>NUCLEOTIDE SEQUENCE [LARGE SCALE GENOMIC DNA]</scope>
    <source>
        <strain evidence="1 2">LP_13_YM</strain>
    </source>
</reference>
<evidence type="ECO:0000313" key="1">
    <source>
        <dbReference type="EMBL" id="TCV93148.1"/>
    </source>
</evidence>
<dbReference type="EMBL" id="SMCS01000005">
    <property type="protein sequence ID" value="TCV93148.1"/>
    <property type="molecule type" value="Genomic_DNA"/>
</dbReference>
<proteinExistence type="predicted"/>
<evidence type="ECO:0000313" key="2">
    <source>
        <dbReference type="Proteomes" id="UP000295645"/>
    </source>
</evidence>
<dbReference type="RefSeq" id="WP_132144720.1">
    <property type="nucleotide sequence ID" value="NZ_SMCS01000005.1"/>
</dbReference>
<protein>
    <submittedName>
        <fullName evidence="1">Uncharacterized protein</fullName>
    </submittedName>
</protein>
<keyword evidence="2" id="KW-1185">Reference proteome</keyword>
<dbReference type="Proteomes" id="UP000295645">
    <property type="component" value="Unassembled WGS sequence"/>
</dbReference>
<gene>
    <name evidence="1" type="ORF">EC912_1057</name>
</gene>
<accession>A0A4R3YNP3</accession>
<dbReference type="OrthoDB" id="5950369at2"/>